<dbReference type="SUPFAM" id="SSF56935">
    <property type="entry name" value="Porins"/>
    <property type="match status" value="1"/>
</dbReference>
<keyword evidence="3" id="KW-0998">Cell outer membrane</keyword>
<evidence type="ECO:0000256" key="1">
    <source>
        <dbReference type="ARBA" id="ARBA00004442"/>
    </source>
</evidence>
<evidence type="ECO:0000313" key="6">
    <source>
        <dbReference type="Proteomes" id="UP000628109"/>
    </source>
</evidence>
<evidence type="ECO:0000313" key="5">
    <source>
        <dbReference type="EMBL" id="GFZ90198.1"/>
    </source>
</evidence>
<dbReference type="EMBL" id="BMDU01000004">
    <property type="protein sequence ID" value="GFZ90198.1"/>
    <property type="molecule type" value="Genomic_DNA"/>
</dbReference>
<evidence type="ECO:0000256" key="3">
    <source>
        <dbReference type="ARBA" id="ARBA00023237"/>
    </source>
</evidence>
<comment type="caution">
    <text evidence="5">The sequence shown here is derived from an EMBL/GenBank/DDBJ whole genome shotgun (WGS) entry which is preliminary data.</text>
</comment>
<dbReference type="Proteomes" id="UP000628109">
    <property type="component" value="Unassembled WGS sequence"/>
</dbReference>
<dbReference type="InterPro" id="IPR000531">
    <property type="entry name" value="Beta-barrel_TonB"/>
</dbReference>
<gene>
    <name evidence="5" type="ORF">GCM10019071_20250</name>
</gene>
<accession>A0ABQ1EWZ4</accession>
<comment type="subcellular location">
    <subcellularLocation>
        <location evidence="1">Cell outer membrane</location>
    </subcellularLocation>
</comment>
<sequence>MKTGGAIPALGVTVAATQVNFDNSGVLNKKTWHAFTPKAGISYQATPTIFLFANYAKGFDAGGFTARLTLPPRCPMILRRSMRSRSASRQTGSIAG</sequence>
<name>A0ABQ1EWZ4_SPHSA</name>
<proteinExistence type="predicted"/>
<dbReference type="Gene3D" id="2.40.170.20">
    <property type="entry name" value="TonB-dependent receptor, beta-barrel domain"/>
    <property type="match status" value="1"/>
</dbReference>
<feature type="domain" description="TonB-dependent receptor-like beta-barrel" evidence="4">
    <location>
        <begin position="22"/>
        <end position="67"/>
    </location>
</feature>
<reference evidence="6" key="1">
    <citation type="journal article" date="2019" name="Int. J. Syst. Evol. Microbiol.">
        <title>The Global Catalogue of Microorganisms (GCM) 10K type strain sequencing project: providing services to taxonomists for standard genome sequencing and annotation.</title>
        <authorList>
            <consortium name="The Broad Institute Genomics Platform"/>
            <consortium name="The Broad Institute Genome Sequencing Center for Infectious Disease"/>
            <person name="Wu L."/>
            <person name="Ma J."/>
        </authorList>
    </citation>
    <scope>NUCLEOTIDE SEQUENCE [LARGE SCALE GENOMIC DNA]</scope>
    <source>
        <strain evidence="6">CCM 7327</strain>
    </source>
</reference>
<evidence type="ECO:0000259" key="4">
    <source>
        <dbReference type="Pfam" id="PF00593"/>
    </source>
</evidence>
<dbReference type="Pfam" id="PF00593">
    <property type="entry name" value="TonB_dep_Rec_b-barrel"/>
    <property type="match status" value="1"/>
</dbReference>
<protein>
    <recommendedName>
        <fullName evidence="4">TonB-dependent receptor-like beta-barrel domain-containing protein</fullName>
    </recommendedName>
</protein>
<evidence type="ECO:0000256" key="2">
    <source>
        <dbReference type="ARBA" id="ARBA00023136"/>
    </source>
</evidence>
<dbReference type="InterPro" id="IPR036942">
    <property type="entry name" value="Beta-barrel_TonB_sf"/>
</dbReference>
<keyword evidence="2" id="KW-0472">Membrane</keyword>
<keyword evidence="6" id="KW-1185">Reference proteome</keyword>
<organism evidence="5 6">
    <name type="scientific">Sphingobium fuliginis (strain ATCC 27551)</name>
    <dbReference type="NCBI Taxonomy" id="336203"/>
    <lineage>
        <taxon>Bacteria</taxon>
        <taxon>Pseudomonadati</taxon>
        <taxon>Pseudomonadota</taxon>
        <taxon>Alphaproteobacteria</taxon>
        <taxon>Sphingomonadales</taxon>
        <taxon>Sphingomonadaceae</taxon>
        <taxon>Sphingobium</taxon>
    </lineage>
</organism>